<accession>A0A021VTR5</accession>
<dbReference type="Pfam" id="PF02586">
    <property type="entry name" value="SRAP"/>
    <property type="match status" value="1"/>
</dbReference>
<evidence type="ECO:0000256" key="6">
    <source>
        <dbReference type="ARBA" id="ARBA00023125"/>
    </source>
</evidence>
<reference evidence="9 10" key="1">
    <citation type="submission" date="2014-01" db="EMBL/GenBank/DDBJ databases">
        <title>Actinotalea ferrariae CF5-4.</title>
        <authorList>
            <person name="Chen F."/>
            <person name="Li Y."/>
            <person name="Wang G."/>
        </authorList>
    </citation>
    <scope>NUCLEOTIDE SEQUENCE [LARGE SCALE GENOMIC DNA]</scope>
    <source>
        <strain evidence="9 10">CF5-4</strain>
    </source>
</reference>
<keyword evidence="4 8" id="KW-0378">Hydrolase</keyword>
<evidence type="ECO:0000256" key="3">
    <source>
        <dbReference type="ARBA" id="ARBA00022763"/>
    </source>
</evidence>
<evidence type="ECO:0000256" key="7">
    <source>
        <dbReference type="ARBA" id="ARBA00023239"/>
    </source>
</evidence>
<dbReference type="OrthoDB" id="9782620at2"/>
<protein>
    <recommendedName>
        <fullName evidence="8">Abasic site processing protein</fullName>
        <ecNumber evidence="8">3.4.-.-</ecNumber>
    </recommendedName>
</protein>
<evidence type="ECO:0000256" key="1">
    <source>
        <dbReference type="ARBA" id="ARBA00008136"/>
    </source>
</evidence>
<evidence type="ECO:0000256" key="8">
    <source>
        <dbReference type="RuleBase" id="RU364100"/>
    </source>
</evidence>
<sequence length="261" mass="28219">MCGRYASFRDALDLADAFGVAPEAVADDARALPPSWNLAPTDPVRVVVEREPRATGEAADDGPGRAERSLRVVRWGLVPGWAKDPGIGSRMINARVESLLDKPAFRKAVAVRRCLVPAEGYYEWQAPAPGSPPRTPKQPFWIHAPDGGPLAFAGLYEFWRDRSLADDDPNRWLVTMTVVTGGAPTDDPHLAAIHDRRPVILPPDAWDAWLDPEQQDGAAAVELLHAATPRVVATPVSTAVNKVGTDGPELIEPVEPVEPTT</sequence>
<keyword evidence="6" id="KW-0238">DNA-binding</keyword>
<dbReference type="GO" id="GO:0106300">
    <property type="term" value="P:protein-DNA covalent cross-linking repair"/>
    <property type="evidence" value="ECO:0007669"/>
    <property type="project" value="InterPro"/>
</dbReference>
<dbReference type="AlphaFoldDB" id="A0A021VTR5"/>
<dbReference type="GO" id="GO:0003697">
    <property type="term" value="F:single-stranded DNA binding"/>
    <property type="evidence" value="ECO:0007669"/>
    <property type="project" value="InterPro"/>
</dbReference>
<dbReference type="InterPro" id="IPR003738">
    <property type="entry name" value="SRAP"/>
</dbReference>
<dbReference type="PANTHER" id="PTHR13604">
    <property type="entry name" value="DC12-RELATED"/>
    <property type="match status" value="1"/>
</dbReference>
<dbReference type="RefSeq" id="WP_034225962.1">
    <property type="nucleotide sequence ID" value="NZ_AXCW01000094.1"/>
</dbReference>
<evidence type="ECO:0000313" key="10">
    <source>
        <dbReference type="Proteomes" id="UP000019753"/>
    </source>
</evidence>
<evidence type="ECO:0000256" key="4">
    <source>
        <dbReference type="ARBA" id="ARBA00022801"/>
    </source>
</evidence>
<keyword evidence="5" id="KW-0190">Covalent protein-DNA linkage</keyword>
<evidence type="ECO:0000256" key="5">
    <source>
        <dbReference type="ARBA" id="ARBA00023124"/>
    </source>
</evidence>
<gene>
    <name evidence="9" type="ORF">N866_00775</name>
</gene>
<dbReference type="GO" id="GO:0006508">
    <property type="term" value="P:proteolysis"/>
    <property type="evidence" value="ECO:0007669"/>
    <property type="project" value="UniProtKB-KW"/>
</dbReference>
<name>A0A021VTR5_9CELL</name>
<evidence type="ECO:0000313" key="9">
    <source>
        <dbReference type="EMBL" id="EYR63425.1"/>
    </source>
</evidence>
<dbReference type="SUPFAM" id="SSF143081">
    <property type="entry name" value="BB1717-like"/>
    <property type="match status" value="1"/>
</dbReference>
<comment type="caution">
    <text evidence="9">The sequence shown here is derived from an EMBL/GenBank/DDBJ whole genome shotgun (WGS) entry which is preliminary data.</text>
</comment>
<dbReference type="GO" id="GO:0008233">
    <property type="term" value="F:peptidase activity"/>
    <property type="evidence" value="ECO:0007669"/>
    <property type="project" value="UniProtKB-KW"/>
</dbReference>
<dbReference type="GO" id="GO:0016829">
    <property type="term" value="F:lyase activity"/>
    <property type="evidence" value="ECO:0007669"/>
    <property type="project" value="UniProtKB-KW"/>
</dbReference>
<dbReference type="EC" id="3.4.-.-" evidence="8"/>
<dbReference type="EMBL" id="AXCW01000094">
    <property type="protein sequence ID" value="EYR63425.1"/>
    <property type="molecule type" value="Genomic_DNA"/>
</dbReference>
<dbReference type="PANTHER" id="PTHR13604:SF0">
    <property type="entry name" value="ABASIC SITE PROCESSING PROTEIN HMCES"/>
    <property type="match status" value="1"/>
</dbReference>
<dbReference type="Proteomes" id="UP000019753">
    <property type="component" value="Unassembled WGS sequence"/>
</dbReference>
<dbReference type="Gene3D" id="3.90.1680.10">
    <property type="entry name" value="SOS response associated peptidase-like"/>
    <property type="match status" value="1"/>
</dbReference>
<keyword evidence="10" id="KW-1185">Reference proteome</keyword>
<evidence type="ECO:0000256" key="2">
    <source>
        <dbReference type="ARBA" id="ARBA00022670"/>
    </source>
</evidence>
<keyword evidence="2 8" id="KW-0645">Protease</keyword>
<organism evidence="9 10">
    <name type="scientific">Actinotalea ferrariae CF5-4</name>
    <dbReference type="NCBI Taxonomy" id="948458"/>
    <lineage>
        <taxon>Bacteria</taxon>
        <taxon>Bacillati</taxon>
        <taxon>Actinomycetota</taxon>
        <taxon>Actinomycetes</taxon>
        <taxon>Micrococcales</taxon>
        <taxon>Cellulomonadaceae</taxon>
        <taxon>Actinotalea</taxon>
    </lineage>
</organism>
<comment type="similarity">
    <text evidence="1 8">Belongs to the SOS response-associated peptidase family.</text>
</comment>
<proteinExistence type="inferred from homology"/>
<keyword evidence="3" id="KW-0227">DNA damage</keyword>
<keyword evidence="7" id="KW-0456">Lyase</keyword>
<dbReference type="InterPro" id="IPR036590">
    <property type="entry name" value="SRAP-like"/>
</dbReference>